<keyword evidence="2" id="KW-1185">Reference proteome</keyword>
<dbReference type="PANTHER" id="PTHR43481">
    <property type="entry name" value="FRUCTOSE-1-PHOSPHATE PHOSPHATASE"/>
    <property type="match status" value="1"/>
</dbReference>
<dbReference type="InterPro" id="IPR023214">
    <property type="entry name" value="HAD_sf"/>
</dbReference>
<dbReference type="Proteomes" id="UP000675163">
    <property type="component" value="Unassembled WGS sequence"/>
</dbReference>
<dbReference type="SFLD" id="SFLDS00003">
    <property type="entry name" value="Haloacid_Dehalogenase"/>
    <property type="match status" value="1"/>
</dbReference>
<dbReference type="GO" id="GO:0050308">
    <property type="term" value="F:sugar-phosphatase activity"/>
    <property type="evidence" value="ECO:0007669"/>
    <property type="project" value="TreeGrafter"/>
</dbReference>
<dbReference type="InterPro" id="IPR023198">
    <property type="entry name" value="PGP-like_dom2"/>
</dbReference>
<dbReference type="InterPro" id="IPR006439">
    <property type="entry name" value="HAD-SF_hydro_IA"/>
</dbReference>
<reference evidence="1" key="1">
    <citation type="submission" date="2021-02" db="EMBL/GenBank/DDBJ databases">
        <title>Sequencing the genomes of 1000 actinobacteria strains.</title>
        <authorList>
            <person name="Klenk H.-P."/>
        </authorList>
    </citation>
    <scope>NUCLEOTIDE SEQUENCE</scope>
    <source>
        <strain evidence="1">DSM 22850</strain>
    </source>
</reference>
<dbReference type="SUPFAM" id="SSF56784">
    <property type="entry name" value="HAD-like"/>
    <property type="match status" value="1"/>
</dbReference>
<keyword evidence="1" id="KW-0378">Hydrolase</keyword>
<dbReference type="Pfam" id="PF00702">
    <property type="entry name" value="Hydrolase"/>
    <property type="match status" value="1"/>
</dbReference>
<organism evidence="1 2">
    <name type="scientific">Leucobacter exalbidus</name>
    <dbReference type="NCBI Taxonomy" id="662960"/>
    <lineage>
        <taxon>Bacteria</taxon>
        <taxon>Bacillati</taxon>
        <taxon>Actinomycetota</taxon>
        <taxon>Actinomycetes</taxon>
        <taxon>Micrococcales</taxon>
        <taxon>Microbacteriaceae</taxon>
        <taxon>Leucobacter</taxon>
    </lineage>
</organism>
<accession>A0A940PZ02</accession>
<gene>
    <name evidence="1" type="ORF">JOF28_002853</name>
</gene>
<evidence type="ECO:0000313" key="1">
    <source>
        <dbReference type="EMBL" id="MBP1327621.1"/>
    </source>
</evidence>
<sequence length="234" mass="24601">MINGFDAHLFDLDGVITPTVILHRRAWRETFDELFTQLGLAPYREEEYFSYLDGLPRFAGVATLCAARGIELPDGASGDVGLSSIAGVGNLKNQRFAELLERDGIEAYPGSLQLMHQLTVAHKPMAIVSSSRNADAVLRAAGILARFDAIVDGERAAQEGLPGKPAPDTFVRGAELLGLAPANIVVYEDAESGVAAARAGGFGLVVGVDRGAGRAALERAGAHHVVADLGELVG</sequence>
<dbReference type="RefSeq" id="WP_209706591.1">
    <property type="nucleotide sequence ID" value="NZ_JAFIDA010000001.1"/>
</dbReference>
<dbReference type="SFLD" id="SFLDG01129">
    <property type="entry name" value="C1.5:_HAD__Beta-PGM__Phosphata"/>
    <property type="match status" value="1"/>
</dbReference>
<comment type="caution">
    <text evidence="1">The sequence shown here is derived from an EMBL/GenBank/DDBJ whole genome shotgun (WGS) entry which is preliminary data.</text>
</comment>
<dbReference type="EMBL" id="JAFIDA010000001">
    <property type="protein sequence ID" value="MBP1327621.1"/>
    <property type="molecule type" value="Genomic_DNA"/>
</dbReference>
<name>A0A940PZ02_9MICO</name>
<dbReference type="AlphaFoldDB" id="A0A940PZ02"/>
<dbReference type="NCBIfam" id="TIGR01509">
    <property type="entry name" value="HAD-SF-IA-v3"/>
    <property type="match status" value="1"/>
</dbReference>
<evidence type="ECO:0000313" key="2">
    <source>
        <dbReference type="Proteomes" id="UP000675163"/>
    </source>
</evidence>
<proteinExistence type="predicted"/>
<dbReference type="Gene3D" id="3.40.50.1000">
    <property type="entry name" value="HAD superfamily/HAD-like"/>
    <property type="match status" value="1"/>
</dbReference>
<dbReference type="InterPro" id="IPR051806">
    <property type="entry name" value="HAD-like_SPP"/>
</dbReference>
<protein>
    <submittedName>
        <fullName evidence="1">Beta-phosphoglucomutase family hydrolase</fullName>
    </submittedName>
</protein>
<dbReference type="PANTHER" id="PTHR43481:SF4">
    <property type="entry name" value="GLYCEROL-1-PHOSPHATE PHOSPHOHYDROLASE 1-RELATED"/>
    <property type="match status" value="1"/>
</dbReference>
<dbReference type="Gene3D" id="1.10.150.240">
    <property type="entry name" value="Putative phosphatase, domain 2"/>
    <property type="match status" value="1"/>
</dbReference>
<dbReference type="InterPro" id="IPR036412">
    <property type="entry name" value="HAD-like_sf"/>
</dbReference>